<proteinExistence type="predicted"/>
<feature type="transmembrane region" description="Helical" evidence="7">
    <location>
        <begin position="68"/>
        <end position="86"/>
    </location>
</feature>
<protein>
    <recommendedName>
        <fullName evidence="12">Multidrug transporter</fullName>
    </recommendedName>
</protein>
<dbReference type="SUPFAM" id="SSF90123">
    <property type="entry name" value="ABC transporter transmembrane region"/>
    <property type="match status" value="1"/>
</dbReference>
<evidence type="ECO:0000256" key="3">
    <source>
        <dbReference type="ARBA" id="ARBA00022741"/>
    </source>
</evidence>
<dbReference type="Gene3D" id="1.20.1560.10">
    <property type="entry name" value="ABC transporter type 1, transmembrane domain"/>
    <property type="match status" value="1"/>
</dbReference>
<dbReference type="Pfam" id="PF00664">
    <property type="entry name" value="ABC_membrane"/>
    <property type="match status" value="1"/>
</dbReference>
<evidence type="ECO:0000256" key="7">
    <source>
        <dbReference type="SAM" id="Phobius"/>
    </source>
</evidence>
<evidence type="ECO:0000313" key="11">
    <source>
        <dbReference type="Proteomes" id="UP000630353"/>
    </source>
</evidence>
<dbReference type="GO" id="GO:0034040">
    <property type="term" value="F:ATPase-coupled lipid transmembrane transporter activity"/>
    <property type="evidence" value="ECO:0007669"/>
    <property type="project" value="TreeGrafter"/>
</dbReference>
<evidence type="ECO:0000256" key="6">
    <source>
        <dbReference type="ARBA" id="ARBA00023136"/>
    </source>
</evidence>
<dbReference type="SMART" id="SM00382">
    <property type="entry name" value="AAA"/>
    <property type="match status" value="1"/>
</dbReference>
<comment type="subcellular location">
    <subcellularLocation>
        <location evidence="1">Cell membrane</location>
        <topology evidence="1">Multi-pass membrane protein</topology>
    </subcellularLocation>
</comment>
<keyword evidence="2 7" id="KW-0812">Transmembrane</keyword>
<reference evidence="10" key="1">
    <citation type="journal article" date="2014" name="Int. J. Syst. Evol. Microbiol.">
        <title>Complete genome sequence of Corynebacterium casei LMG S-19264T (=DSM 44701T), isolated from a smear-ripened cheese.</title>
        <authorList>
            <consortium name="US DOE Joint Genome Institute (JGI-PGF)"/>
            <person name="Walter F."/>
            <person name="Albersmeier A."/>
            <person name="Kalinowski J."/>
            <person name="Ruckert C."/>
        </authorList>
    </citation>
    <scope>NUCLEOTIDE SEQUENCE</scope>
    <source>
        <strain evidence="10">KCTC 42651</strain>
    </source>
</reference>
<reference evidence="10" key="2">
    <citation type="submission" date="2020-09" db="EMBL/GenBank/DDBJ databases">
        <authorList>
            <person name="Sun Q."/>
            <person name="Kim S."/>
        </authorList>
    </citation>
    <scope>NUCLEOTIDE SEQUENCE</scope>
    <source>
        <strain evidence="10">KCTC 42651</strain>
    </source>
</reference>
<keyword evidence="4" id="KW-0067">ATP-binding</keyword>
<dbReference type="InterPro" id="IPR039421">
    <property type="entry name" value="Type_1_exporter"/>
</dbReference>
<dbReference type="InterPro" id="IPR003593">
    <property type="entry name" value="AAA+_ATPase"/>
</dbReference>
<evidence type="ECO:0000256" key="2">
    <source>
        <dbReference type="ARBA" id="ARBA00022692"/>
    </source>
</evidence>
<sequence length="885" mass="97549">MEPSIYRFIFRYSKREQLVLLVMTGLSFPFLYYSLDLPKRIINEALGAKGAASFPTEWLGFTFDQLEYLWTLSGLFLALVCINGGFKYTINVYRGQLGERMLRRLRYELYARVLRFPLSRFRRMSQGEIIPMITAEVEPLGGFIGDSISLPAFQGGTLITILFFMFVQDPVLGLAAISLYPVQAYVIPKLQRQVNLLGKERVRTVRALSDKIGETVSGVQEVHANDGARLMLARFAERLGRIYDIRFEIYKKKFFIKFLNNFLAQLTPFFFYSIGGYLVIQGSLSIGAMVAVLAAYKDLSAPWKELLGYYERKEDARIKYEQVIEQFDPPGVMDPAMQTGETDDGPAAPAGFRSSNLGLVDDDGETQLDGVNLRIEAGERVALLGPTNGGKEALGLVLARLVPPTSGNLAFGDRDITGLPEAVTGRRIGYVGPAAFAFSTTIRENLLMGAMHRPLLEPERDEDARAAVHKSLADAAIAGNSTDDPNADWVDYAAIGLAEPARLSARLVELLDVVDLWDDCYQLGLRGTLDPELRPDVAARILEARRGFADRLAGDPALAELVEPFAADHYNSNASVAENLLFGTPVDATFSVDGIATNEYVRRTLDSVGLTDDFLTMGRDMAATMVELFADLPADHEFFAQFSFISPDDLPEFQALVTRTDRGGLENLSEEDRTRLLSLPFKLVQARHRLGLLDAAMQARILEARRAFAENLPPELEGAVAFFSADAYNAAASVQDNVLFGKIAYGQADAAGRVGAVLAEVLERLDLRSTVIEVGLDFQVGIGGSRLSAPQRQKIGIARVLLRRPDVLVFNDAVAAIDSAAQARVMERILAEAEGRTVIWALQRADLARRFDRVIVLRGGRVVEDGPLDRLDRDGTEFHAMAAGD</sequence>
<feature type="domain" description="ABC transmembrane type-1" evidence="9">
    <location>
        <begin position="65"/>
        <end position="295"/>
    </location>
</feature>
<dbReference type="PROSITE" id="PS50929">
    <property type="entry name" value="ABC_TM1F"/>
    <property type="match status" value="1"/>
</dbReference>
<evidence type="ECO:0000313" key="10">
    <source>
        <dbReference type="EMBL" id="GHD39372.1"/>
    </source>
</evidence>
<evidence type="ECO:0000256" key="5">
    <source>
        <dbReference type="ARBA" id="ARBA00022989"/>
    </source>
</evidence>
<comment type="caution">
    <text evidence="10">The sequence shown here is derived from an EMBL/GenBank/DDBJ whole genome shotgun (WGS) entry which is preliminary data.</text>
</comment>
<keyword evidence="6 7" id="KW-0472">Membrane</keyword>
<keyword evidence="3" id="KW-0547">Nucleotide-binding</keyword>
<evidence type="ECO:0000256" key="4">
    <source>
        <dbReference type="ARBA" id="ARBA00022840"/>
    </source>
</evidence>
<dbReference type="Proteomes" id="UP000630353">
    <property type="component" value="Unassembled WGS sequence"/>
</dbReference>
<dbReference type="InterPro" id="IPR036640">
    <property type="entry name" value="ABC1_TM_sf"/>
</dbReference>
<feature type="transmembrane region" description="Helical" evidence="7">
    <location>
        <begin position="18"/>
        <end position="35"/>
    </location>
</feature>
<dbReference type="RefSeq" id="WP_189986958.1">
    <property type="nucleotide sequence ID" value="NZ_BMZS01000001.1"/>
</dbReference>
<dbReference type="PANTHER" id="PTHR24221:SF654">
    <property type="entry name" value="ATP-BINDING CASSETTE SUB-FAMILY B MEMBER 6"/>
    <property type="match status" value="1"/>
</dbReference>
<dbReference type="GO" id="GO:0005524">
    <property type="term" value="F:ATP binding"/>
    <property type="evidence" value="ECO:0007669"/>
    <property type="project" value="UniProtKB-KW"/>
</dbReference>
<evidence type="ECO:0000259" key="9">
    <source>
        <dbReference type="PROSITE" id="PS50929"/>
    </source>
</evidence>
<dbReference type="EMBL" id="BMZS01000001">
    <property type="protein sequence ID" value="GHD39372.1"/>
    <property type="molecule type" value="Genomic_DNA"/>
</dbReference>
<organism evidence="10 11">
    <name type="scientific">Thalassobaculum fulvum</name>
    <dbReference type="NCBI Taxonomy" id="1633335"/>
    <lineage>
        <taxon>Bacteria</taxon>
        <taxon>Pseudomonadati</taxon>
        <taxon>Pseudomonadota</taxon>
        <taxon>Alphaproteobacteria</taxon>
        <taxon>Rhodospirillales</taxon>
        <taxon>Thalassobaculaceae</taxon>
        <taxon>Thalassobaculum</taxon>
    </lineage>
</organism>
<dbReference type="Pfam" id="PF00005">
    <property type="entry name" value="ABC_tran"/>
    <property type="match status" value="1"/>
</dbReference>
<dbReference type="GO" id="GO:0140359">
    <property type="term" value="F:ABC-type transporter activity"/>
    <property type="evidence" value="ECO:0007669"/>
    <property type="project" value="InterPro"/>
</dbReference>
<keyword evidence="5 7" id="KW-1133">Transmembrane helix</keyword>
<evidence type="ECO:0000256" key="1">
    <source>
        <dbReference type="ARBA" id="ARBA00004651"/>
    </source>
</evidence>
<dbReference type="InterPro" id="IPR011527">
    <property type="entry name" value="ABC1_TM_dom"/>
</dbReference>
<gene>
    <name evidence="10" type="ORF">GCM10017083_01150</name>
</gene>
<dbReference type="InterPro" id="IPR027417">
    <property type="entry name" value="P-loop_NTPase"/>
</dbReference>
<accession>A0A918XNB2</accession>
<dbReference type="PROSITE" id="PS50893">
    <property type="entry name" value="ABC_TRANSPORTER_2"/>
    <property type="match status" value="1"/>
</dbReference>
<feature type="domain" description="ABC transporter" evidence="8">
    <location>
        <begin position="352"/>
        <end position="884"/>
    </location>
</feature>
<evidence type="ECO:0008006" key="12">
    <source>
        <dbReference type="Google" id="ProtNLM"/>
    </source>
</evidence>
<evidence type="ECO:0000259" key="8">
    <source>
        <dbReference type="PROSITE" id="PS50893"/>
    </source>
</evidence>
<feature type="transmembrane region" description="Helical" evidence="7">
    <location>
        <begin position="254"/>
        <end position="272"/>
    </location>
</feature>
<dbReference type="GO" id="GO:0016887">
    <property type="term" value="F:ATP hydrolysis activity"/>
    <property type="evidence" value="ECO:0007669"/>
    <property type="project" value="InterPro"/>
</dbReference>
<keyword evidence="11" id="KW-1185">Reference proteome</keyword>
<dbReference type="AlphaFoldDB" id="A0A918XNB2"/>
<dbReference type="InterPro" id="IPR003439">
    <property type="entry name" value="ABC_transporter-like_ATP-bd"/>
</dbReference>
<dbReference type="Gene3D" id="3.40.50.300">
    <property type="entry name" value="P-loop containing nucleotide triphosphate hydrolases"/>
    <property type="match status" value="2"/>
</dbReference>
<name>A0A918XNB2_9PROT</name>
<dbReference type="CDD" id="cd07346">
    <property type="entry name" value="ABC_6TM_exporters"/>
    <property type="match status" value="1"/>
</dbReference>
<dbReference type="SUPFAM" id="SSF52540">
    <property type="entry name" value="P-loop containing nucleoside triphosphate hydrolases"/>
    <property type="match status" value="1"/>
</dbReference>
<dbReference type="PANTHER" id="PTHR24221">
    <property type="entry name" value="ATP-BINDING CASSETTE SUB-FAMILY B"/>
    <property type="match status" value="1"/>
</dbReference>
<dbReference type="GO" id="GO:0005886">
    <property type="term" value="C:plasma membrane"/>
    <property type="evidence" value="ECO:0007669"/>
    <property type="project" value="UniProtKB-SubCell"/>
</dbReference>